<evidence type="ECO:0000256" key="7">
    <source>
        <dbReference type="ARBA" id="ARBA00022840"/>
    </source>
</evidence>
<dbReference type="SUPFAM" id="SSF52402">
    <property type="entry name" value="Adenine nucleotide alpha hydrolases-like"/>
    <property type="match status" value="1"/>
</dbReference>
<proteinExistence type="predicted"/>
<organism evidence="10 11">
    <name type="scientific">Parvularcula bermudensis (strain ATCC BAA-594 / HTCC2503 / KCTC 12087)</name>
    <dbReference type="NCBI Taxonomy" id="314260"/>
    <lineage>
        <taxon>Bacteria</taxon>
        <taxon>Pseudomonadati</taxon>
        <taxon>Pseudomonadota</taxon>
        <taxon>Alphaproteobacteria</taxon>
        <taxon>Parvularculales</taxon>
        <taxon>Parvularculaceae</taxon>
        <taxon>Parvularcula</taxon>
    </lineage>
</organism>
<dbReference type="InterPro" id="IPR001518">
    <property type="entry name" value="Arginosuc_synth"/>
</dbReference>
<dbReference type="Gene3D" id="3.90.1260.10">
    <property type="entry name" value="Argininosuccinate synthetase, chain A, domain 2"/>
    <property type="match status" value="1"/>
</dbReference>
<dbReference type="GO" id="GO:0005524">
    <property type="term" value="F:ATP binding"/>
    <property type="evidence" value="ECO:0007669"/>
    <property type="project" value="UniProtKB-KW"/>
</dbReference>
<gene>
    <name evidence="10" type="ordered locus">PB2503_11069</name>
</gene>
<dbReference type="InterPro" id="IPR018223">
    <property type="entry name" value="Arginosuc_synth_CS"/>
</dbReference>
<evidence type="ECO:0000256" key="5">
    <source>
        <dbReference type="ARBA" id="ARBA00022605"/>
    </source>
</evidence>
<evidence type="ECO:0000256" key="4">
    <source>
        <dbReference type="ARBA" id="ARBA00022598"/>
    </source>
</evidence>
<dbReference type="PANTHER" id="PTHR11587:SF2">
    <property type="entry name" value="ARGININOSUCCINATE SYNTHASE"/>
    <property type="match status" value="1"/>
</dbReference>
<reference evidence="11" key="1">
    <citation type="submission" date="2010-08" db="EMBL/GenBank/DDBJ databases">
        <title>Genome sequence of Parvularcula bermudensis HTCC2503.</title>
        <authorList>
            <person name="Kang D.-M."/>
            <person name="Oh H.-M."/>
            <person name="Cho J.-C."/>
        </authorList>
    </citation>
    <scope>NUCLEOTIDE SEQUENCE [LARGE SCALE GENOMIC DNA]</scope>
    <source>
        <strain evidence="11">ATCC BAA-594 / HTCC2503 / KCTC 12087</strain>
    </source>
</reference>
<feature type="domain" description="Arginosuccinate synthase C-terminal" evidence="9">
    <location>
        <begin position="177"/>
        <end position="390"/>
    </location>
</feature>
<dbReference type="InterPro" id="IPR014729">
    <property type="entry name" value="Rossmann-like_a/b/a_fold"/>
</dbReference>
<keyword evidence="7" id="KW-0067">ATP-binding</keyword>
<dbReference type="InterPro" id="IPR048268">
    <property type="entry name" value="Arginosuc_syn_C"/>
</dbReference>
<dbReference type="HOGENOM" id="CLU_032784_4_2_5"/>
<dbReference type="GO" id="GO:0006526">
    <property type="term" value="P:L-arginine biosynthetic process"/>
    <property type="evidence" value="ECO:0007669"/>
    <property type="project" value="UniProtKB-UniPathway"/>
</dbReference>
<comment type="pathway">
    <text evidence="1">Amino-acid biosynthesis; L-arginine biosynthesis; L-arginine from L-ornithine and carbamoyl phosphate: step 2/3.</text>
</comment>
<accession>E0TIE2</accession>
<keyword evidence="4" id="KW-0436">Ligase</keyword>
<protein>
    <recommendedName>
        <fullName evidence="2">argininosuccinate synthase</fullName>
        <ecNumber evidence="2">6.3.4.5</ecNumber>
    </recommendedName>
</protein>
<reference evidence="10 11" key="2">
    <citation type="journal article" date="2011" name="J. Bacteriol.">
        <title>Complete genome sequence of strain HTCC2503T of Parvularcula bermudensis, the type species of the order "Parvularculales" in the class Alphaproteobacteria.</title>
        <authorList>
            <person name="Oh H.M."/>
            <person name="Kang I."/>
            <person name="Vergin K.L."/>
            <person name="Kang D."/>
            <person name="Rhee K.H."/>
            <person name="Giovannoni S.J."/>
            <person name="Cho J.C."/>
        </authorList>
    </citation>
    <scope>NUCLEOTIDE SEQUENCE [LARGE SCALE GENOMIC DNA]</scope>
    <source>
        <strain evidence="11">ATCC BAA-594 / HTCC2503 / KCTC 12087</strain>
    </source>
</reference>
<evidence type="ECO:0000259" key="9">
    <source>
        <dbReference type="Pfam" id="PF20979"/>
    </source>
</evidence>
<keyword evidence="3" id="KW-0055">Arginine biosynthesis</keyword>
<evidence type="ECO:0000256" key="6">
    <source>
        <dbReference type="ARBA" id="ARBA00022741"/>
    </source>
</evidence>
<keyword evidence="6" id="KW-0547">Nucleotide-binding</keyword>
<dbReference type="InterPro" id="IPR048267">
    <property type="entry name" value="Arginosuc_syn_N"/>
</dbReference>
<dbReference type="EC" id="6.3.4.5" evidence="2"/>
<evidence type="ECO:0000259" key="8">
    <source>
        <dbReference type="Pfam" id="PF00764"/>
    </source>
</evidence>
<dbReference type="UniPathway" id="UPA00068">
    <property type="reaction ID" value="UER00113"/>
</dbReference>
<dbReference type="OrthoDB" id="9801641at2"/>
<dbReference type="RefSeq" id="WP_013301235.1">
    <property type="nucleotide sequence ID" value="NC_014414.1"/>
</dbReference>
<feature type="domain" description="Arginosuccinate synthase-like N-terminal" evidence="8">
    <location>
        <begin position="4"/>
        <end position="152"/>
    </location>
</feature>
<dbReference type="GO" id="GO:0000053">
    <property type="term" value="P:argininosuccinate metabolic process"/>
    <property type="evidence" value="ECO:0007669"/>
    <property type="project" value="TreeGrafter"/>
</dbReference>
<dbReference type="PANTHER" id="PTHR11587">
    <property type="entry name" value="ARGININOSUCCINATE SYNTHASE"/>
    <property type="match status" value="1"/>
</dbReference>
<dbReference type="GO" id="GO:0004055">
    <property type="term" value="F:argininosuccinate synthase activity"/>
    <property type="evidence" value="ECO:0007669"/>
    <property type="project" value="UniProtKB-EC"/>
</dbReference>
<dbReference type="Pfam" id="PF20979">
    <property type="entry name" value="Arginosuc_syn_C"/>
    <property type="match status" value="1"/>
</dbReference>
<dbReference type="SUPFAM" id="SSF69864">
    <property type="entry name" value="Argininosuccinate synthetase, C-terminal domain"/>
    <property type="match status" value="1"/>
</dbReference>
<dbReference type="PROSITE" id="PS00564">
    <property type="entry name" value="ARGININOSUCCIN_SYN_1"/>
    <property type="match status" value="1"/>
</dbReference>
<dbReference type="GO" id="GO:0000050">
    <property type="term" value="P:urea cycle"/>
    <property type="evidence" value="ECO:0007669"/>
    <property type="project" value="TreeGrafter"/>
</dbReference>
<dbReference type="InterPro" id="IPR024074">
    <property type="entry name" value="AS_cat/multimer_dom_body"/>
</dbReference>
<dbReference type="Gene3D" id="3.40.50.620">
    <property type="entry name" value="HUPs"/>
    <property type="match status" value="1"/>
</dbReference>
<evidence type="ECO:0000256" key="2">
    <source>
        <dbReference type="ARBA" id="ARBA00012286"/>
    </source>
</evidence>
<evidence type="ECO:0000256" key="1">
    <source>
        <dbReference type="ARBA" id="ARBA00004967"/>
    </source>
</evidence>
<dbReference type="AlphaFoldDB" id="E0TIE2"/>
<evidence type="ECO:0000313" key="10">
    <source>
        <dbReference type="EMBL" id="ADM10261.1"/>
    </source>
</evidence>
<sequence length="402" mass="42714">MSQKVVLAFSGGLDTSYCVLALKKAGYEVITYFVDTAGPGSAEASPEEVAARAKELGAVDHHNIEASQRLWDGIVVPLIQAGEWRQGRYPLLCADRYLIVEAGIELAKSVGAGAIAHGCTGMGNDQVRFDRSARALSDLEVLAPIRDIPASVGNVRDYERGVLEDAGFAVPASQKRYTINQNLLGTTFSGGEIDEWKKPDEAARSLTAAPADWPRSAHSAVIAFDQGKAISLNGQVLSGPELLSRLNHDFGAYGVGFGTYTGDTLPGLKGRIAFEAPGLVVLEAAHRALEHAVLTAEQNAFKPVAAAKWADLVYDGGYFDPLRAEIEAFISATQARVHGAVTVETHGGRVDAVEVDSPMILKSDTAVYAQRAGWSGEEAQGFTKLSGQSSALWSEVGRKVTS</sequence>
<keyword evidence="5" id="KW-0028">Amino-acid biosynthesis</keyword>
<evidence type="ECO:0000256" key="3">
    <source>
        <dbReference type="ARBA" id="ARBA00022571"/>
    </source>
</evidence>
<dbReference type="KEGG" id="pbr:PB2503_11069"/>
<evidence type="ECO:0000313" key="11">
    <source>
        <dbReference type="Proteomes" id="UP000001302"/>
    </source>
</evidence>
<dbReference type="Proteomes" id="UP000001302">
    <property type="component" value="Chromosome"/>
</dbReference>
<dbReference type="NCBIfam" id="NF003385">
    <property type="entry name" value="PRK04527.1"/>
    <property type="match status" value="1"/>
</dbReference>
<dbReference type="STRING" id="314260.PB2503_11069"/>
<keyword evidence="11" id="KW-1185">Reference proteome</keyword>
<dbReference type="Pfam" id="PF00764">
    <property type="entry name" value="Arginosuc_synth"/>
    <property type="match status" value="1"/>
</dbReference>
<dbReference type="GO" id="GO:0005737">
    <property type="term" value="C:cytoplasm"/>
    <property type="evidence" value="ECO:0007669"/>
    <property type="project" value="TreeGrafter"/>
</dbReference>
<name>E0TIE2_PARBH</name>
<dbReference type="EMBL" id="CP002156">
    <property type="protein sequence ID" value="ADM10261.1"/>
    <property type="molecule type" value="Genomic_DNA"/>
</dbReference>
<dbReference type="InterPro" id="IPR023434">
    <property type="entry name" value="Arginosuc_synth_type_1_subfam"/>
</dbReference>
<dbReference type="eggNOG" id="COG0137">
    <property type="taxonomic scope" value="Bacteria"/>
</dbReference>
<dbReference type="PROSITE" id="PS00565">
    <property type="entry name" value="ARGININOSUCCIN_SYN_2"/>
    <property type="match status" value="1"/>
</dbReference>
<dbReference type="CDD" id="cd01999">
    <property type="entry name" value="ASS"/>
    <property type="match status" value="1"/>
</dbReference>